<dbReference type="Pfam" id="PF05032">
    <property type="entry name" value="Spo12"/>
    <property type="match status" value="1"/>
</dbReference>
<feature type="compositionally biased region" description="Basic and acidic residues" evidence="1">
    <location>
        <begin position="23"/>
        <end position="33"/>
    </location>
</feature>
<dbReference type="InterPro" id="IPR007727">
    <property type="entry name" value="Spo12"/>
</dbReference>
<protein>
    <recommendedName>
        <fullName evidence="4">Spo12</fullName>
    </recommendedName>
</protein>
<evidence type="ECO:0000313" key="2">
    <source>
        <dbReference type="EMBL" id="KAA6411800.1"/>
    </source>
</evidence>
<comment type="caution">
    <text evidence="2">The sequence shown here is derived from an EMBL/GenBank/DDBJ whole genome shotgun (WGS) entry which is preliminary data.</text>
</comment>
<dbReference type="AlphaFoldDB" id="A0A5M8PS27"/>
<dbReference type="OrthoDB" id="5578329at2759"/>
<reference evidence="2 3" key="1">
    <citation type="submission" date="2019-09" db="EMBL/GenBank/DDBJ databases">
        <title>The hologenome of the rock-dwelling lichen Lasallia pustulata.</title>
        <authorList>
            <person name="Greshake Tzovaras B."/>
            <person name="Segers F."/>
            <person name="Bicker A."/>
            <person name="Dal Grande F."/>
            <person name="Otte J."/>
            <person name="Hankeln T."/>
            <person name="Schmitt I."/>
            <person name="Ebersberger I."/>
        </authorList>
    </citation>
    <scope>NUCLEOTIDE SEQUENCE [LARGE SCALE GENOMIC DNA]</scope>
    <source>
        <strain evidence="2">A1-1</strain>
    </source>
</reference>
<dbReference type="Proteomes" id="UP000324767">
    <property type="component" value="Unassembled WGS sequence"/>
</dbReference>
<feature type="region of interest" description="Disordered" evidence="1">
    <location>
        <begin position="85"/>
        <end position="115"/>
    </location>
</feature>
<feature type="region of interest" description="Disordered" evidence="1">
    <location>
        <begin position="1"/>
        <end position="33"/>
    </location>
</feature>
<feature type="compositionally biased region" description="Basic and acidic residues" evidence="1">
    <location>
        <begin position="104"/>
        <end position="115"/>
    </location>
</feature>
<gene>
    <name evidence="2" type="ORF">FRX48_03950</name>
</gene>
<dbReference type="EMBL" id="VXIT01000006">
    <property type="protein sequence ID" value="KAA6411800.1"/>
    <property type="molecule type" value="Genomic_DNA"/>
</dbReference>
<evidence type="ECO:0000313" key="3">
    <source>
        <dbReference type="Proteomes" id="UP000324767"/>
    </source>
</evidence>
<evidence type="ECO:0008006" key="4">
    <source>
        <dbReference type="Google" id="ProtNLM"/>
    </source>
</evidence>
<sequence length="115" mass="12445">MSSNVLASRDVNASAPSPPKPTDAPKPKSMDYHRQVLQSRLDENKTQQTYISPSDTIMSPCTAKLSAYKSKHFLKAKPQSLFAKASSKNLATASSSGAENPFGAEEKEKSAEEKN</sequence>
<name>A0A5M8PS27_9LECA</name>
<organism evidence="2 3">
    <name type="scientific">Lasallia pustulata</name>
    <dbReference type="NCBI Taxonomy" id="136370"/>
    <lineage>
        <taxon>Eukaryota</taxon>
        <taxon>Fungi</taxon>
        <taxon>Dikarya</taxon>
        <taxon>Ascomycota</taxon>
        <taxon>Pezizomycotina</taxon>
        <taxon>Lecanoromycetes</taxon>
        <taxon>OSLEUM clade</taxon>
        <taxon>Umbilicariomycetidae</taxon>
        <taxon>Umbilicariales</taxon>
        <taxon>Umbilicariaceae</taxon>
        <taxon>Lasallia</taxon>
    </lineage>
</organism>
<proteinExistence type="predicted"/>
<feature type="compositionally biased region" description="Polar residues" evidence="1">
    <location>
        <begin position="86"/>
        <end position="98"/>
    </location>
</feature>
<evidence type="ECO:0000256" key="1">
    <source>
        <dbReference type="SAM" id="MobiDB-lite"/>
    </source>
</evidence>
<accession>A0A5M8PS27</accession>